<feature type="binding site" evidence="18">
    <location>
        <position position="249"/>
    </location>
    <ligand>
        <name>Zn(2+)</name>
        <dbReference type="ChEBI" id="CHEBI:29105"/>
    </ligand>
</feature>
<evidence type="ECO:0000256" key="3">
    <source>
        <dbReference type="ARBA" id="ARBA00003485"/>
    </source>
</evidence>
<feature type="domain" description="3-dehydroquinate synthase N-terminal" evidence="19">
    <location>
        <begin position="64"/>
        <end position="174"/>
    </location>
</feature>
<dbReference type="AlphaFoldDB" id="A0A969W684"/>
<evidence type="ECO:0000256" key="8">
    <source>
        <dbReference type="ARBA" id="ARBA00017684"/>
    </source>
</evidence>
<dbReference type="GO" id="GO:0046872">
    <property type="term" value="F:metal ion binding"/>
    <property type="evidence" value="ECO:0007669"/>
    <property type="project" value="UniProtKB-KW"/>
</dbReference>
<keyword evidence="11 18" id="KW-0479">Metal-binding</keyword>
<evidence type="ECO:0000256" key="18">
    <source>
        <dbReference type="HAMAP-Rule" id="MF_00110"/>
    </source>
</evidence>
<evidence type="ECO:0000256" key="14">
    <source>
        <dbReference type="ARBA" id="ARBA00023027"/>
    </source>
</evidence>
<keyword evidence="9 18" id="KW-0963">Cytoplasm</keyword>
<dbReference type="CDD" id="cd08195">
    <property type="entry name" value="DHQS"/>
    <property type="match status" value="1"/>
</dbReference>
<comment type="cofactor">
    <cofactor evidence="2 18">
        <name>NAD(+)</name>
        <dbReference type="ChEBI" id="CHEBI:57540"/>
    </cofactor>
</comment>
<comment type="pathway">
    <text evidence="5 18">Metabolic intermediate biosynthesis; chorismate biosynthesis; chorismate from D-erythrose 4-phosphate and phosphoenolpyruvate: step 2/7.</text>
</comment>
<dbReference type="GO" id="GO:0008652">
    <property type="term" value="P:amino acid biosynthetic process"/>
    <property type="evidence" value="ECO:0007669"/>
    <property type="project" value="UniProtKB-KW"/>
</dbReference>
<comment type="similarity">
    <text evidence="6 18">Belongs to the sugar phosphate cyclases superfamily. Dehydroquinate synthase family.</text>
</comment>
<evidence type="ECO:0000256" key="6">
    <source>
        <dbReference type="ARBA" id="ARBA00005412"/>
    </source>
</evidence>
<evidence type="ECO:0000259" key="19">
    <source>
        <dbReference type="Pfam" id="PF01761"/>
    </source>
</evidence>
<dbReference type="GO" id="GO:0003856">
    <property type="term" value="F:3-dehydroquinate synthase activity"/>
    <property type="evidence" value="ECO:0007669"/>
    <property type="project" value="UniProtKB-UniRule"/>
</dbReference>
<comment type="catalytic activity">
    <reaction evidence="1 18">
        <text>7-phospho-2-dehydro-3-deoxy-D-arabino-heptonate = 3-dehydroquinate + phosphate</text>
        <dbReference type="Rhea" id="RHEA:21968"/>
        <dbReference type="ChEBI" id="CHEBI:32364"/>
        <dbReference type="ChEBI" id="CHEBI:43474"/>
        <dbReference type="ChEBI" id="CHEBI:58394"/>
        <dbReference type="EC" id="4.2.3.4"/>
    </reaction>
</comment>
<dbReference type="Gene3D" id="3.40.50.1970">
    <property type="match status" value="1"/>
</dbReference>
<comment type="subcellular location">
    <subcellularLocation>
        <location evidence="4 18">Cytoplasm</location>
    </subcellularLocation>
</comment>
<evidence type="ECO:0000256" key="11">
    <source>
        <dbReference type="ARBA" id="ARBA00022723"/>
    </source>
</evidence>
<gene>
    <name evidence="18 21" type="primary">aroB</name>
    <name evidence="21" type="ORF">G7Y82_02455</name>
</gene>
<evidence type="ECO:0000256" key="15">
    <source>
        <dbReference type="ARBA" id="ARBA00023141"/>
    </source>
</evidence>
<evidence type="ECO:0000313" key="21">
    <source>
        <dbReference type="EMBL" id="NKF21162.1"/>
    </source>
</evidence>
<evidence type="ECO:0000256" key="9">
    <source>
        <dbReference type="ARBA" id="ARBA00022490"/>
    </source>
</evidence>
<evidence type="ECO:0000256" key="5">
    <source>
        <dbReference type="ARBA" id="ARBA00004661"/>
    </source>
</evidence>
<dbReference type="PANTHER" id="PTHR43622:SF7">
    <property type="entry name" value="3-DEHYDROQUINATE SYNTHASE, CHLOROPLASTIC"/>
    <property type="match status" value="1"/>
</dbReference>
<keyword evidence="22" id="KW-1185">Reference proteome</keyword>
<keyword evidence="12 18" id="KW-0547">Nucleotide-binding</keyword>
<dbReference type="InterPro" id="IPR056179">
    <property type="entry name" value="DHQS_C"/>
</dbReference>
<dbReference type="InterPro" id="IPR016037">
    <property type="entry name" value="DHQ_synth_AroB"/>
</dbReference>
<accession>A0A969W684</accession>
<feature type="binding site" evidence="18">
    <location>
        <position position="148"/>
    </location>
    <ligand>
        <name>NAD(+)</name>
        <dbReference type="ChEBI" id="CHEBI:57540"/>
    </ligand>
</feature>
<protein>
    <recommendedName>
        <fullName evidence="8 18">3-dehydroquinate synthase</fullName>
        <shortName evidence="18">DHQS</shortName>
        <ecNumber evidence="7 18">4.2.3.4</ecNumber>
    </recommendedName>
</protein>
<dbReference type="GO" id="GO:0000166">
    <property type="term" value="F:nucleotide binding"/>
    <property type="evidence" value="ECO:0007669"/>
    <property type="project" value="UniProtKB-KW"/>
</dbReference>
<evidence type="ECO:0000256" key="7">
    <source>
        <dbReference type="ARBA" id="ARBA00013031"/>
    </source>
</evidence>
<dbReference type="InterPro" id="IPR050071">
    <property type="entry name" value="Dehydroquinate_synthase"/>
</dbReference>
<dbReference type="GO" id="GO:0009423">
    <property type="term" value="P:chorismate biosynthetic process"/>
    <property type="evidence" value="ECO:0007669"/>
    <property type="project" value="UniProtKB-UniRule"/>
</dbReference>
<dbReference type="InterPro" id="IPR030960">
    <property type="entry name" value="DHQS/DOIS_N"/>
</dbReference>
<feature type="binding site" evidence="18">
    <location>
        <begin position="102"/>
        <end position="106"/>
    </location>
    <ligand>
        <name>NAD(+)</name>
        <dbReference type="ChEBI" id="CHEBI:57540"/>
    </ligand>
</feature>
<dbReference type="RefSeq" id="WP_168146397.1">
    <property type="nucleotide sequence ID" value="NZ_JAAVXB010000001.1"/>
</dbReference>
<dbReference type="NCBIfam" id="TIGR01357">
    <property type="entry name" value="aroB"/>
    <property type="match status" value="1"/>
</dbReference>
<dbReference type="GO" id="GO:0009073">
    <property type="term" value="P:aromatic amino acid family biosynthetic process"/>
    <property type="evidence" value="ECO:0007669"/>
    <property type="project" value="UniProtKB-KW"/>
</dbReference>
<keyword evidence="10 18" id="KW-0028">Amino-acid biosynthesis</keyword>
<keyword evidence="17 18" id="KW-0170">Cobalt</keyword>
<dbReference type="InterPro" id="IPR030963">
    <property type="entry name" value="DHQ_synth_fam"/>
</dbReference>
<evidence type="ECO:0000256" key="13">
    <source>
        <dbReference type="ARBA" id="ARBA00022833"/>
    </source>
</evidence>
<comment type="caution">
    <text evidence="21">The sequence shown here is derived from an EMBL/GenBank/DDBJ whole genome shotgun (WGS) entry which is preliminary data.</text>
</comment>
<dbReference type="EC" id="4.2.3.4" evidence="7 18"/>
<dbReference type="PIRSF" id="PIRSF001455">
    <property type="entry name" value="DHQ_synth"/>
    <property type="match status" value="1"/>
</dbReference>
<keyword evidence="14 18" id="KW-0520">NAD</keyword>
<dbReference type="FunFam" id="3.40.50.1970:FF:000001">
    <property type="entry name" value="3-dehydroquinate synthase"/>
    <property type="match status" value="1"/>
</dbReference>
<name>A0A969W684_9GAMM</name>
<evidence type="ECO:0000256" key="1">
    <source>
        <dbReference type="ARBA" id="ARBA00001393"/>
    </source>
</evidence>
<evidence type="ECO:0000256" key="16">
    <source>
        <dbReference type="ARBA" id="ARBA00023239"/>
    </source>
</evidence>
<dbReference type="Pfam" id="PF24621">
    <property type="entry name" value="DHQS_C"/>
    <property type="match status" value="1"/>
</dbReference>
<dbReference type="Gene3D" id="1.20.1090.10">
    <property type="entry name" value="Dehydroquinate synthase-like - alpha domain"/>
    <property type="match status" value="1"/>
</dbReference>
<dbReference type="Pfam" id="PF01761">
    <property type="entry name" value="DHQ_synthase"/>
    <property type="match status" value="1"/>
</dbReference>
<keyword evidence="16 18" id="KW-0456">Lyase</keyword>
<feature type="binding site" evidence="18">
    <location>
        <position position="181"/>
    </location>
    <ligand>
        <name>Zn(2+)</name>
        <dbReference type="ChEBI" id="CHEBI:29105"/>
    </ligand>
</feature>
<keyword evidence="13 18" id="KW-0862">Zinc</keyword>
<feature type="binding site" evidence="18">
    <location>
        <position position="266"/>
    </location>
    <ligand>
        <name>Zn(2+)</name>
        <dbReference type="ChEBI" id="CHEBI:29105"/>
    </ligand>
</feature>
<feature type="binding site" evidence="18">
    <location>
        <begin position="126"/>
        <end position="127"/>
    </location>
    <ligand>
        <name>NAD(+)</name>
        <dbReference type="ChEBI" id="CHEBI:57540"/>
    </ligand>
</feature>
<comment type="cofactor">
    <cofactor evidence="18">
        <name>Co(2+)</name>
        <dbReference type="ChEBI" id="CHEBI:48828"/>
    </cofactor>
    <cofactor evidence="18">
        <name>Zn(2+)</name>
        <dbReference type="ChEBI" id="CHEBI:29105"/>
    </cofactor>
    <text evidence="18">Binds 1 divalent metal cation per subunit. Can use either Co(2+) or Zn(2+).</text>
</comment>
<evidence type="ECO:0000259" key="20">
    <source>
        <dbReference type="Pfam" id="PF24621"/>
    </source>
</evidence>
<dbReference type="HAMAP" id="MF_00110">
    <property type="entry name" value="DHQ_synthase"/>
    <property type="match status" value="1"/>
</dbReference>
<dbReference type="Proteomes" id="UP000653472">
    <property type="component" value="Unassembled WGS sequence"/>
</dbReference>
<comment type="caution">
    <text evidence="18">Lacks conserved residue(s) required for the propagation of feature annotation.</text>
</comment>
<feature type="binding site" evidence="18">
    <location>
        <begin position="166"/>
        <end position="169"/>
    </location>
    <ligand>
        <name>NAD(+)</name>
        <dbReference type="ChEBI" id="CHEBI:57540"/>
    </ligand>
</feature>
<reference evidence="21" key="1">
    <citation type="submission" date="2020-03" db="EMBL/GenBank/DDBJ databases">
        <title>Solimonas marina sp. nov., isolated from deep seawater of the Pacific Ocean.</title>
        <authorList>
            <person name="Liu X."/>
            <person name="Lai Q."/>
            <person name="Sun F."/>
            <person name="Gai Y."/>
            <person name="Li G."/>
            <person name="Shao Z."/>
        </authorList>
    </citation>
    <scope>NUCLEOTIDE SEQUENCE</scope>
    <source>
        <strain evidence="21">C16B3</strain>
    </source>
</reference>
<keyword evidence="15 18" id="KW-0057">Aromatic amino acid biosynthesis</keyword>
<evidence type="ECO:0000256" key="10">
    <source>
        <dbReference type="ARBA" id="ARBA00022605"/>
    </source>
</evidence>
<proteinExistence type="inferred from homology"/>
<evidence type="ECO:0000256" key="12">
    <source>
        <dbReference type="ARBA" id="ARBA00022741"/>
    </source>
</evidence>
<dbReference type="GO" id="GO:0005737">
    <property type="term" value="C:cytoplasm"/>
    <property type="evidence" value="ECO:0007669"/>
    <property type="project" value="UniProtKB-SubCell"/>
</dbReference>
<organism evidence="21 22">
    <name type="scientific">Solimonas marina</name>
    <dbReference type="NCBI Taxonomy" id="2714601"/>
    <lineage>
        <taxon>Bacteria</taxon>
        <taxon>Pseudomonadati</taxon>
        <taxon>Pseudomonadota</taxon>
        <taxon>Gammaproteobacteria</taxon>
        <taxon>Nevskiales</taxon>
        <taxon>Nevskiaceae</taxon>
        <taxon>Solimonas</taxon>
    </lineage>
</organism>
<evidence type="ECO:0000256" key="4">
    <source>
        <dbReference type="ARBA" id="ARBA00004496"/>
    </source>
</evidence>
<feature type="binding site" evidence="18">
    <location>
        <position position="139"/>
    </location>
    <ligand>
        <name>NAD(+)</name>
        <dbReference type="ChEBI" id="CHEBI:57540"/>
    </ligand>
</feature>
<sequence>MDTLDVDLGQRSYPIHIGTGLLSRPELLTSIGRRPMRLVTDAHVAEHYLTPVRELLSLDDEQILVLPAGETTKSMATVDQVMDWLLASRLPRDGMLVALGGGVIGDLVGFCAAIYQRGVDFVQIPTTLLAQVDSSVGGKTGVNHARGKNMIGAFHQPRLVLADTGTLATLPQREKLAGIAEVIKYGMLGDAAFFAWLERNMSALLALDDEAVRYAVYRSCEMKAEIVALDERESVDGGAGPRALLNLGHTFAHAVETYTHYTEWLHGEAVAVGLCMAADLSARLGWLAGRDADRCIALVASTGLPTRPPQGMRVDDFRTLMSLDKKVASGKLRLILLRSLGDAVVSADFDSQALDATLRHFGA</sequence>
<evidence type="ECO:0000256" key="2">
    <source>
        <dbReference type="ARBA" id="ARBA00001911"/>
    </source>
</evidence>
<feature type="domain" description="3-dehydroquinate synthase C-terminal" evidence="20">
    <location>
        <begin position="178"/>
        <end position="327"/>
    </location>
</feature>
<comment type="function">
    <text evidence="3 18">Catalyzes the conversion of 3-deoxy-D-arabino-heptulosonate 7-phosphate (DAHP) to dehydroquinate (DHQ).</text>
</comment>
<dbReference type="EMBL" id="JAAVXB010000001">
    <property type="protein sequence ID" value="NKF21162.1"/>
    <property type="molecule type" value="Genomic_DNA"/>
</dbReference>
<evidence type="ECO:0000313" key="22">
    <source>
        <dbReference type="Proteomes" id="UP000653472"/>
    </source>
</evidence>
<evidence type="ECO:0000256" key="17">
    <source>
        <dbReference type="ARBA" id="ARBA00023285"/>
    </source>
</evidence>
<dbReference type="SUPFAM" id="SSF56796">
    <property type="entry name" value="Dehydroquinate synthase-like"/>
    <property type="match status" value="1"/>
</dbReference>
<dbReference type="PANTHER" id="PTHR43622">
    <property type="entry name" value="3-DEHYDROQUINATE SYNTHASE"/>
    <property type="match status" value="1"/>
</dbReference>